<dbReference type="SUPFAM" id="SSF63748">
    <property type="entry name" value="Tudor/PWWP/MBT"/>
    <property type="match status" value="1"/>
</dbReference>
<reference evidence="2 3" key="1">
    <citation type="submission" date="2019-07" db="EMBL/GenBank/DDBJ databases">
        <title>Genomics analysis of Aphanomyces spp. identifies a new class of oomycete effector associated with host adaptation.</title>
        <authorList>
            <person name="Gaulin E."/>
        </authorList>
    </citation>
    <scope>NUCLEOTIDE SEQUENCE [LARGE SCALE GENOMIC DNA]</scope>
    <source>
        <strain evidence="2 3">ATCC 201684</strain>
    </source>
</reference>
<dbReference type="VEuPathDB" id="FungiDB:AeMF1_012853"/>
<name>A0A6G0XBE3_9STRA</name>
<protein>
    <recommendedName>
        <fullName evidence="1">PWWP domain-containing protein</fullName>
    </recommendedName>
</protein>
<dbReference type="AlphaFoldDB" id="A0A6G0XBE3"/>
<dbReference type="Proteomes" id="UP000481153">
    <property type="component" value="Unassembled WGS sequence"/>
</dbReference>
<gene>
    <name evidence="2" type="ORF">Ae201684_006636</name>
</gene>
<dbReference type="Pfam" id="PF00855">
    <property type="entry name" value="PWWP"/>
    <property type="match status" value="1"/>
</dbReference>
<proteinExistence type="predicted"/>
<dbReference type="InterPro" id="IPR000313">
    <property type="entry name" value="PWWP_dom"/>
</dbReference>
<sequence length="374" mass="44163">MKMSSELNLESRLGWVRPWERYPWWPVRIKEMDHERWNELVRDGYVAPDQDRHDFCTAYHFGTCRYANYPVDAIESWECDRHEKYLRGMPKSKLDDLEIEELFHKAIAGATSYATSHAEYQGTLEVKQKSPQLDPPIEFESIVWAKVIGYPWLPAYVLNPFHYDTQAKAEETTEQELIEELRAAQLHPKTHRLVYYFQSHNFLHVQDPNKPPSIKPWMCDERSSYLYPRYRREYQQQSYSQQLARALEEEFQRLNPNVHDLPGMEVLKLREIRTKSLILQSSPQVKDKSTARKSVQSVTSPSLTLGWHSKDNQPWMPVVVFAMDTSTALELLQRLSRPTLKVIKKEPSKYRVLYHFGKGNMCVLQSRRRDSDVD</sequence>
<dbReference type="CDD" id="cd05162">
    <property type="entry name" value="PWWP"/>
    <property type="match status" value="2"/>
</dbReference>
<dbReference type="EMBL" id="VJMJ01000084">
    <property type="protein sequence ID" value="KAF0737476.1"/>
    <property type="molecule type" value="Genomic_DNA"/>
</dbReference>
<evidence type="ECO:0000313" key="2">
    <source>
        <dbReference type="EMBL" id="KAF0737476.1"/>
    </source>
</evidence>
<keyword evidence="3" id="KW-1185">Reference proteome</keyword>
<evidence type="ECO:0000259" key="1">
    <source>
        <dbReference type="PROSITE" id="PS50812"/>
    </source>
</evidence>
<accession>A0A6G0XBE3</accession>
<evidence type="ECO:0000313" key="3">
    <source>
        <dbReference type="Proteomes" id="UP000481153"/>
    </source>
</evidence>
<comment type="caution">
    <text evidence="2">The sequence shown here is derived from an EMBL/GenBank/DDBJ whole genome shotgun (WGS) entry which is preliminary data.</text>
</comment>
<organism evidence="2 3">
    <name type="scientific">Aphanomyces euteiches</name>
    <dbReference type="NCBI Taxonomy" id="100861"/>
    <lineage>
        <taxon>Eukaryota</taxon>
        <taxon>Sar</taxon>
        <taxon>Stramenopiles</taxon>
        <taxon>Oomycota</taxon>
        <taxon>Saprolegniomycetes</taxon>
        <taxon>Saprolegniales</taxon>
        <taxon>Verrucalvaceae</taxon>
        <taxon>Aphanomyces</taxon>
    </lineage>
</organism>
<feature type="domain" description="PWWP" evidence="1">
    <location>
        <begin position="139"/>
        <end position="229"/>
    </location>
</feature>
<dbReference type="PROSITE" id="PS50812">
    <property type="entry name" value="PWWP"/>
    <property type="match status" value="1"/>
</dbReference>
<dbReference type="Gene3D" id="2.30.30.140">
    <property type="match status" value="1"/>
</dbReference>